<organism evidence="3 4">
    <name type="scientific">Chlorobaculum limnaeum</name>
    <dbReference type="NCBI Taxonomy" id="274537"/>
    <lineage>
        <taxon>Bacteria</taxon>
        <taxon>Pseudomonadati</taxon>
        <taxon>Chlorobiota</taxon>
        <taxon>Chlorobiia</taxon>
        <taxon>Chlorobiales</taxon>
        <taxon>Chlorobiaceae</taxon>
        <taxon>Chlorobaculum</taxon>
    </lineage>
</organism>
<dbReference type="RefSeq" id="WP_069808705.1">
    <property type="nucleotide sequence ID" value="NZ_CP017305.1"/>
</dbReference>
<reference evidence="3" key="1">
    <citation type="submission" date="2016-09" db="EMBL/GenBank/DDBJ databases">
        <title>Genome sequence of Chlorobaculum limnaeum.</title>
        <authorList>
            <person name="Liu Z."/>
            <person name="Tank M."/>
            <person name="Bryant D.A."/>
        </authorList>
    </citation>
    <scope>NUCLEOTIDE SEQUENCE [LARGE SCALE GENOMIC DNA]</scope>
    <source>
        <strain evidence="3">DSM 1677</strain>
    </source>
</reference>
<dbReference type="EMBL" id="CP017305">
    <property type="protein sequence ID" value="AOS82975.1"/>
    <property type="molecule type" value="Genomic_DNA"/>
</dbReference>
<feature type="domain" description="Ice-binding protein C-terminal" evidence="2">
    <location>
        <begin position="195"/>
        <end position="221"/>
    </location>
</feature>
<name>A0A1D8D0N4_CHLLM</name>
<feature type="signal peptide" evidence="1">
    <location>
        <begin position="1"/>
        <end position="22"/>
    </location>
</feature>
<proteinExistence type="predicted"/>
<keyword evidence="1" id="KW-0732">Signal</keyword>
<dbReference type="OrthoDB" id="1652165at2"/>
<evidence type="ECO:0000313" key="4">
    <source>
        <dbReference type="Proteomes" id="UP000095185"/>
    </source>
</evidence>
<evidence type="ECO:0000259" key="2">
    <source>
        <dbReference type="Pfam" id="PF07589"/>
    </source>
</evidence>
<evidence type="ECO:0000313" key="3">
    <source>
        <dbReference type="EMBL" id="AOS82975.1"/>
    </source>
</evidence>
<accession>A0A1D8D0N4</accession>
<keyword evidence="4" id="KW-1185">Reference proteome</keyword>
<dbReference type="Proteomes" id="UP000095185">
    <property type="component" value="Chromosome"/>
</dbReference>
<dbReference type="AlphaFoldDB" id="A0A1D8D0N4"/>
<dbReference type="Pfam" id="PF07589">
    <property type="entry name" value="PEP-CTERM"/>
    <property type="match status" value="1"/>
</dbReference>
<protein>
    <recommendedName>
        <fullName evidence="2">Ice-binding protein C-terminal domain-containing protein</fullName>
    </recommendedName>
</protein>
<sequence>MKAKILLIGCMLSALTGADASAAVITMNPITGAKPNTSNPYTTGISSDYASLLTATGIGRGAGITGVNMNDTYSANGFATGGTLNTANNDYFTFTITANPGYQIDFSDFTFNGLRLVNGPSSLALRSSLDGYASNIGTVVATSTSATTHTVDLSGTDFLDVTDVTFRLYGYNATNNFGQGQYSVNSYEFNGTVEAVPEPQSLALVGVGSLLMFGYLRRTRKEADAVA</sequence>
<dbReference type="KEGG" id="clz:BIU88_01725"/>
<evidence type="ECO:0000256" key="1">
    <source>
        <dbReference type="SAM" id="SignalP"/>
    </source>
</evidence>
<dbReference type="STRING" id="274537.BIU88_01725"/>
<feature type="chain" id="PRO_5009106614" description="Ice-binding protein C-terminal domain-containing protein" evidence="1">
    <location>
        <begin position="23"/>
        <end position="227"/>
    </location>
</feature>
<gene>
    <name evidence="3" type="ORF">BIU88_01725</name>
</gene>
<dbReference type="InterPro" id="IPR013424">
    <property type="entry name" value="Ice-binding_C"/>
</dbReference>